<feature type="binding site" evidence="2">
    <location>
        <position position="167"/>
    </location>
    <ligand>
        <name>Zn(2+)</name>
        <dbReference type="ChEBI" id="CHEBI:29105"/>
        <note>catalytic</note>
    </ligand>
</feature>
<feature type="binding site" evidence="2">
    <location>
        <position position="173"/>
    </location>
    <ligand>
        <name>Zn(2+)</name>
        <dbReference type="ChEBI" id="CHEBI:29105"/>
        <note>catalytic</note>
    </ligand>
</feature>
<protein>
    <recommendedName>
        <fullName evidence="3">Metalloendopeptidase</fullName>
        <ecNumber evidence="3">3.4.24.-</ecNumber>
    </recommendedName>
</protein>
<dbReference type="InterPro" id="IPR034035">
    <property type="entry name" value="Astacin-like_dom"/>
</dbReference>
<reference evidence="6" key="1">
    <citation type="submission" date="2022-10" db="EMBL/GenBank/DDBJ databases">
        <title>Genome assembly of Pristionchus species.</title>
        <authorList>
            <person name="Yoshida K."/>
            <person name="Sommer R.J."/>
        </authorList>
    </citation>
    <scope>NUCLEOTIDE SEQUENCE [LARGE SCALE GENOMIC DNA]</scope>
    <source>
        <strain evidence="6">RS5460</strain>
    </source>
</reference>
<feature type="binding site" evidence="2">
    <location>
        <position position="163"/>
    </location>
    <ligand>
        <name>Zn(2+)</name>
        <dbReference type="ChEBI" id="CHEBI:29105"/>
        <note>catalytic</note>
    </ligand>
</feature>
<feature type="domain" description="Peptidase M12A" evidence="4">
    <location>
        <begin position="85"/>
        <end position="265"/>
    </location>
</feature>
<dbReference type="EC" id="3.4.24.-" evidence="3"/>
<dbReference type="PROSITE" id="PS51864">
    <property type="entry name" value="ASTACIN"/>
    <property type="match status" value="1"/>
</dbReference>
<comment type="cofactor">
    <cofactor evidence="2 3">
        <name>Zn(2+)</name>
        <dbReference type="ChEBI" id="CHEBI:29105"/>
    </cofactor>
    <text evidence="2 3">Binds 1 zinc ion per subunit.</text>
</comment>
<evidence type="ECO:0000256" key="2">
    <source>
        <dbReference type="PROSITE-ProRule" id="PRU01211"/>
    </source>
</evidence>
<dbReference type="Proteomes" id="UP001328107">
    <property type="component" value="Unassembled WGS sequence"/>
</dbReference>
<dbReference type="SUPFAM" id="SSF55486">
    <property type="entry name" value="Metalloproteases ('zincins'), catalytic domain"/>
    <property type="match status" value="1"/>
</dbReference>
<comment type="caution">
    <text evidence="5">The sequence shown here is derived from an EMBL/GenBank/DDBJ whole genome shotgun (WGS) entry which is preliminary data.</text>
</comment>
<evidence type="ECO:0000256" key="3">
    <source>
        <dbReference type="RuleBase" id="RU361183"/>
    </source>
</evidence>
<dbReference type="PANTHER" id="PTHR10127">
    <property type="entry name" value="DISCOIDIN, CUB, EGF, LAMININ , AND ZINC METALLOPROTEASE DOMAIN CONTAINING"/>
    <property type="match status" value="1"/>
</dbReference>
<evidence type="ECO:0000313" key="5">
    <source>
        <dbReference type="EMBL" id="GMR61913.1"/>
    </source>
</evidence>
<dbReference type="CDD" id="cd04280">
    <property type="entry name" value="ZnMc_astacin_like"/>
    <property type="match status" value="1"/>
</dbReference>
<keyword evidence="2 3" id="KW-0862">Zinc</keyword>
<keyword evidence="1" id="KW-1015">Disulfide bond</keyword>
<keyword evidence="2 3" id="KW-0378">Hydrolase</keyword>
<sequence length="265" mass="29467">KFLLNLNELNRLQSQINGQPEVASDSSGQSFLDAVGSAEPQEPDLIPYLFEGDIILTEDQMNKTLAEKRIEALFKKIGRAPPTKRSLTSETSKRWSFPIAYSIDTSTGVNSAAVQVGIDKWSELTCATFRHCYSYVGRLNTPSPVAQEVSIGTGCFRMGTVTHEIGHALGFYHEQARPERDDFVAVGTQNIANNWQGQFTKQSYRSTINYGVQYDYGSVMHYGSYYLSVNGRQTITTKDANYQATIGQRDVGPSFADVKQINTAY</sequence>
<dbReference type="SMART" id="SM00235">
    <property type="entry name" value="ZnMc"/>
    <property type="match status" value="1"/>
</dbReference>
<evidence type="ECO:0000256" key="1">
    <source>
        <dbReference type="ARBA" id="ARBA00023157"/>
    </source>
</evidence>
<dbReference type="GO" id="GO:0004222">
    <property type="term" value="F:metalloendopeptidase activity"/>
    <property type="evidence" value="ECO:0007669"/>
    <property type="project" value="UniProtKB-UniRule"/>
</dbReference>
<feature type="non-terminal residue" evidence="5">
    <location>
        <position position="1"/>
    </location>
</feature>
<name>A0AAN5DEV3_9BILA</name>
<keyword evidence="6" id="KW-1185">Reference proteome</keyword>
<evidence type="ECO:0000259" key="4">
    <source>
        <dbReference type="PROSITE" id="PS51864"/>
    </source>
</evidence>
<dbReference type="AlphaFoldDB" id="A0AAN5DEV3"/>
<dbReference type="InterPro" id="IPR001506">
    <property type="entry name" value="Peptidase_M12A"/>
</dbReference>
<keyword evidence="2 3" id="KW-0645">Protease</keyword>
<gene>
    <name evidence="5" type="ORF">PMAYCL1PPCAC_32108</name>
</gene>
<keyword evidence="2 3" id="KW-0482">Metalloprotease</keyword>
<comment type="caution">
    <text evidence="2">Lacks conserved residue(s) required for the propagation of feature annotation.</text>
</comment>
<keyword evidence="2 3" id="KW-0479">Metal-binding</keyword>
<dbReference type="PRINTS" id="PR00480">
    <property type="entry name" value="ASTACIN"/>
</dbReference>
<feature type="active site" evidence="2">
    <location>
        <position position="164"/>
    </location>
</feature>
<proteinExistence type="predicted"/>
<dbReference type="PANTHER" id="PTHR10127:SF877">
    <property type="entry name" value="ZINC METALLOPROTEINASE NAS-34"/>
    <property type="match status" value="1"/>
</dbReference>
<dbReference type="GO" id="GO:0008270">
    <property type="term" value="F:zinc ion binding"/>
    <property type="evidence" value="ECO:0007669"/>
    <property type="project" value="UniProtKB-UniRule"/>
</dbReference>
<dbReference type="EMBL" id="BTRK01000006">
    <property type="protein sequence ID" value="GMR61913.1"/>
    <property type="molecule type" value="Genomic_DNA"/>
</dbReference>
<dbReference type="Pfam" id="PF01400">
    <property type="entry name" value="Astacin"/>
    <property type="match status" value="1"/>
</dbReference>
<accession>A0AAN5DEV3</accession>
<organism evidence="5 6">
    <name type="scientific">Pristionchus mayeri</name>
    <dbReference type="NCBI Taxonomy" id="1317129"/>
    <lineage>
        <taxon>Eukaryota</taxon>
        <taxon>Metazoa</taxon>
        <taxon>Ecdysozoa</taxon>
        <taxon>Nematoda</taxon>
        <taxon>Chromadorea</taxon>
        <taxon>Rhabditida</taxon>
        <taxon>Rhabditina</taxon>
        <taxon>Diplogasteromorpha</taxon>
        <taxon>Diplogasteroidea</taxon>
        <taxon>Neodiplogasteridae</taxon>
        <taxon>Pristionchus</taxon>
    </lineage>
</organism>
<dbReference type="InterPro" id="IPR006026">
    <property type="entry name" value="Peptidase_Metallo"/>
</dbReference>
<dbReference type="InterPro" id="IPR024079">
    <property type="entry name" value="MetalloPept_cat_dom_sf"/>
</dbReference>
<evidence type="ECO:0000313" key="6">
    <source>
        <dbReference type="Proteomes" id="UP001328107"/>
    </source>
</evidence>
<dbReference type="GO" id="GO:0006508">
    <property type="term" value="P:proteolysis"/>
    <property type="evidence" value="ECO:0007669"/>
    <property type="project" value="UniProtKB-KW"/>
</dbReference>
<dbReference type="Gene3D" id="3.40.390.10">
    <property type="entry name" value="Collagenase (Catalytic Domain)"/>
    <property type="match status" value="1"/>
</dbReference>